<sequence>MALDEEEIQNIKDSIEEMKTLIEEHGWGSVFLYAQKKPELFPVFVIAYAELVNEGYLPL</sequence>
<comment type="caution">
    <text evidence="1">The sequence shown here is derived from an EMBL/GenBank/DDBJ whole genome shotgun (WGS) entry which is preliminary data.</text>
</comment>
<name>X0YG07_9ZZZZ</name>
<reference evidence="1" key="1">
    <citation type="journal article" date="2014" name="Front. Microbiol.">
        <title>High frequency of phylogenetically diverse reductive dehalogenase-homologous genes in deep subseafloor sedimentary metagenomes.</title>
        <authorList>
            <person name="Kawai M."/>
            <person name="Futagami T."/>
            <person name="Toyoda A."/>
            <person name="Takaki Y."/>
            <person name="Nishi S."/>
            <person name="Hori S."/>
            <person name="Arai W."/>
            <person name="Tsubouchi T."/>
            <person name="Morono Y."/>
            <person name="Uchiyama I."/>
            <person name="Ito T."/>
            <person name="Fujiyama A."/>
            <person name="Inagaki F."/>
            <person name="Takami H."/>
        </authorList>
    </citation>
    <scope>NUCLEOTIDE SEQUENCE</scope>
    <source>
        <strain evidence="1">Expedition CK06-06</strain>
    </source>
</reference>
<proteinExistence type="predicted"/>
<evidence type="ECO:0000313" key="1">
    <source>
        <dbReference type="EMBL" id="GAG54815.1"/>
    </source>
</evidence>
<gene>
    <name evidence="1" type="ORF">S01H4_19158</name>
</gene>
<dbReference type="AlphaFoldDB" id="X0YG07"/>
<accession>X0YG07</accession>
<organism evidence="1">
    <name type="scientific">marine sediment metagenome</name>
    <dbReference type="NCBI Taxonomy" id="412755"/>
    <lineage>
        <taxon>unclassified sequences</taxon>
        <taxon>metagenomes</taxon>
        <taxon>ecological metagenomes</taxon>
    </lineage>
</organism>
<protein>
    <submittedName>
        <fullName evidence="1">Uncharacterized protein</fullName>
    </submittedName>
</protein>
<dbReference type="EMBL" id="BART01008525">
    <property type="protein sequence ID" value="GAG54815.1"/>
    <property type="molecule type" value="Genomic_DNA"/>
</dbReference>